<dbReference type="Proteomes" id="UP000524492">
    <property type="component" value="Unassembled WGS sequence"/>
</dbReference>
<evidence type="ECO:0000313" key="3">
    <source>
        <dbReference type="Proteomes" id="UP000198723"/>
    </source>
</evidence>
<evidence type="ECO:0000313" key="4">
    <source>
        <dbReference type="Proteomes" id="UP000524492"/>
    </source>
</evidence>
<proteinExistence type="predicted"/>
<organism evidence="2 3">
    <name type="scientific">Rhizobium aethiopicum</name>
    <dbReference type="NCBI Taxonomy" id="1138170"/>
    <lineage>
        <taxon>Bacteria</taxon>
        <taxon>Pseudomonadati</taxon>
        <taxon>Pseudomonadota</taxon>
        <taxon>Alphaproteobacteria</taxon>
        <taxon>Hyphomicrobiales</taxon>
        <taxon>Rhizobiaceae</taxon>
        <taxon>Rhizobium/Agrobacterium group</taxon>
        <taxon>Rhizobium</taxon>
    </lineage>
</organism>
<dbReference type="AlphaFoldDB" id="A0A1C3YC83"/>
<dbReference type="EMBL" id="JACIFV010000011">
    <property type="protein sequence ID" value="MBB4193288.1"/>
    <property type="molecule type" value="Genomic_DNA"/>
</dbReference>
<dbReference type="RefSeq" id="WP_092755094.1">
    <property type="nucleotide sequence ID" value="NZ_FMAJ01000034.1"/>
</dbReference>
<sequence>MAGKTTWERSTGYILSTKLSATPVADRPPFGRLRDVLSSTFGGKSKGAGGPQLLRTATRRYRRKYSNLKPSERTQNWIKLGGKVSGLPRMDTFEKPLWWLLNLFGLGRILLKQEPWSGTGLL</sequence>
<protein>
    <submittedName>
        <fullName evidence="2">Uncharacterized protein</fullName>
    </submittedName>
</protein>
<evidence type="ECO:0000313" key="2">
    <source>
        <dbReference type="EMBL" id="SCB62152.1"/>
    </source>
</evidence>
<gene>
    <name evidence="2" type="ORF">GA0061105_13415</name>
    <name evidence="1" type="ORF">GGD53_003452</name>
</gene>
<dbReference type="EMBL" id="FMAJ01000034">
    <property type="protein sequence ID" value="SCB62152.1"/>
    <property type="molecule type" value="Genomic_DNA"/>
</dbReference>
<dbReference type="STRING" id="1138170.GA0061105_13415"/>
<name>A0A1C3YC83_9HYPH</name>
<dbReference type="Proteomes" id="UP000198723">
    <property type="component" value="Unassembled WGS sequence"/>
</dbReference>
<accession>A0A1C3YC83</accession>
<evidence type="ECO:0000313" key="1">
    <source>
        <dbReference type="EMBL" id="MBB4193288.1"/>
    </source>
</evidence>
<reference evidence="2 3" key="1">
    <citation type="submission" date="2016-08" db="EMBL/GenBank/DDBJ databases">
        <authorList>
            <person name="Seilhamer J.J."/>
        </authorList>
    </citation>
    <scope>NUCLEOTIDE SEQUENCE [LARGE SCALE GENOMIC DNA]</scope>
    <source>
        <strain evidence="2 3">HBR26</strain>
    </source>
</reference>
<reference evidence="1 4" key="2">
    <citation type="submission" date="2020-08" db="EMBL/GenBank/DDBJ databases">
        <title>Genomic Encyclopedia of Type Strains, Phase IV (KMG-V): Genome sequencing to study the core and pangenomes of soil and plant-associated prokaryotes.</title>
        <authorList>
            <person name="Whitman W."/>
        </authorList>
    </citation>
    <scope>NUCLEOTIDE SEQUENCE [LARGE SCALE GENOMIC DNA]</scope>
    <source>
        <strain evidence="1 4">SEMIA 4074</strain>
    </source>
</reference>
<keyword evidence="4" id="KW-1185">Reference proteome</keyword>